<keyword evidence="3 7" id="KW-0489">Methyltransferase</keyword>
<comment type="subcellular location">
    <subcellularLocation>
        <location evidence="7">Cytoplasm</location>
    </subcellularLocation>
</comment>
<name>A0ABU7M3R4_9BACT</name>
<dbReference type="Proteomes" id="UP001331664">
    <property type="component" value="Unassembled WGS sequence"/>
</dbReference>
<dbReference type="PANTHER" id="PTHR11727:SF7">
    <property type="entry name" value="DIMETHYLADENOSINE TRANSFERASE-RELATED"/>
    <property type="match status" value="1"/>
</dbReference>
<dbReference type="Pfam" id="PF00398">
    <property type="entry name" value="RrnaAD"/>
    <property type="match status" value="1"/>
</dbReference>
<proteinExistence type="inferred from homology"/>
<dbReference type="PROSITE" id="PS51689">
    <property type="entry name" value="SAM_RNA_A_N6_MT"/>
    <property type="match status" value="1"/>
</dbReference>
<evidence type="ECO:0000256" key="3">
    <source>
        <dbReference type="ARBA" id="ARBA00022603"/>
    </source>
</evidence>
<dbReference type="Gene3D" id="1.10.8.100">
    <property type="entry name" value="Ribosomal RNA adenine dimethylase-like, domain 2"/>
    <property type="match status" value="1"/>
</dbReference>
<keyword evidence="6 7" id="KW-0694">RNA-binding</keyword>
<dbReference type="SUPFAM" id="SSF53335">
    <property type="entry name" value="S-adenosyl-L-methionine-dependent methyltransferases"/>
    <property type="match status" value="1"/>
</dbReference>
<dbReference type="InterPro" id="IPR023165">
    <property type="entry name" value="rRNA_Ade_diMease-like_C"/>
</dbReference>
<keyword evidence="11" id="KW-1185">Reference proteome</keyword>
<feature type="binding site" evidence="7 8">
    <location>
        <position position="13"/>
    </location>
    <ligand>
        <name>S-adenosyl-L-methionine</name>
        <dbReference type="ChEBI" id="CHEBI:59789"/>
    </ligand>
</feature>
<evidence type="ECO:0000256" key="4">
    <source>
        <dbReference type="ARBA" id="ARBA00022679"/>
    </source>
</evidence>
<dbReference type="EMBL" id="JAZBRD010000003">
    <property type="protein sequence ID" value="MEE3744293.1"/>
    <property type="molecule type" value="Genomic_DNA"/>
</dbReference>
<feature type="binding site" evidence="7 8">
    <location>
        <position position="37"/>
    </location>
    <ligand>
        <name>S-adenosyl-L-methionine</name>
        <dbReference type="ChEBI" id="CHEBI:59789"/>
    </ligand>
</feature>
<accession>A0ABU7M3R4</accession>
<dbReference type="RefSeq" id="WP_086242406.1">
    <property type="nucleotide sequence ID" value="NZ_JAZBRD010000003.1"/>
</dbReference>
<dbReference type="InterPro" id="IPR029063">
    <property type="entry name" value="SAM-dependent_MTases_sf"/>
</dbReference>
<comment type="similarity">
    <text evidence="7">Belongs to the class I-like SAM-binding methyltransferase superfamily. rRNA adenine N(6)-methyltransferase family. RsmA subfamily.</text>
</comment>
<evidence type="ECO:0000256" key="2">
    <source>
        <dbReference type="ARBA" id="ARBA00022552"/>
    </source>
</evidence>
<keyword evidence="4 7" id="KW-0808">Transferase</keyword>
<keyword evidence="1 7" id="KW-0963">Cytoplasm</keyword>
<protein>
    <recommendedName>
        <fullName evidence="7">Ribosomal RNA small subunit methyltransferase A</fullName>
        <ecNumber evidence="7">2.1.1.182</ecNumber>
    </recommendedName>
    <alternativeName>
        <fullName evidence="7">16S rRNA (adenine(1518)-N(6)/adenine(1519)-N(6))-dimethyltransferase</fullName>
    </alternativeName>
    <alternativeName>
        <fullName evidence="7">16S rRNA dimethyladenosine transferase</fullName>
    </alternativeName>
    <alternativeName>
        <fullName evidence="7">16S rRNA dimethylase</fullName>
    </alternativeName>
    <alternativeName>
        <fullName evidence="7">S-adenosylmethionine-6-N', N'-adenosyl(rRNA) dimethyltransferase</fullName>
    </alternativeName>
</protein>
<keyword evidence="5 7" id="KW-0949">S-adenosyl-L-methionine</keyword>
<evidence type="ECO:0000256" key="6">
    <source>
        <dbReference type="ARBA" id="ARBA00022884"/>
    </source>
</evidence>
<dbReference type="PANTHER" id="PTHR11727">
    <property type="entry name" value="DIMETHYLADENOSINE TRANSFERASE"/>
    <property type="match status" value="1"/>
</dbReference>
<feature type="binding site" evidence="7 8">
    <location>
        <position position="86"/>
    </location>
    <ligand>
        <name>S-adenosyl-L-methionine</name>
        <dbReference type="ChEBI" id="CHEBI:59789"/>
    </ligand>
</feature>
<comment type="function">
    <text evidence="7">Specifically dimethylates two adjacent adenosines (A1518 and A1519) in the loop of a conserved hairpin near the 3'-end of 16S rRNA in the 30S particle. May play a critical role in biogenesis of 30S subunits.</text>
</comment>
<dbReference type="Gene3D" id="3.40.50.150">
    <property type="entry name" value="Vaccinia Virus protein VP39"/>
    <property type="match status" value="1"/>
</dbReference>
<organism evidence="10 11">
    <name type="scientific">Campylobacter porcelli</name>
    <dbReference type="NCBI Taxonomy" id="1660073"/>
    <lineage>
        <taxon>Bacteria</taxon>
        <taxon>Pseudomonadati</taxon>
        <taxon>Campylobacterota</taxon>
        <taxon>Epsilonproteobacteria</taxon>
        <taxon>Campylobacterales</taxon>
        <taxon>Campylobacteraceae</taxon>
        <taxon>Campylobacter</taxon>
    </lineage>
</organism>
<evidence type="ECO:0000256" key="1">
    <source>
        <dbReference type="ARBA" id="ARBA00022490"/>
    </source>
</evidence>
<evidence type="ECO:0000313" key="11">
    <source>
        <dbReference type="Proteomes" id="UP001331664"/>
    </source>
</evidence>
<gene>
    <name evidence="7 10" type="primary">rsmA</name>
    <name evidence="7" type="synonym">ksgA</name>
    <name evidence="10" type="ORF">V2I23_03175</name>
</gene>
<evidence type="ECO:0000256" key="5">
    <source>
        <dbReference type="ARBA" id="ARBA00022691"/>
    </source>
</evidence>
<feature type="binding site" evidence="7 8">
    <location>
        <position position="11"/>
    </location>
    <ligand>
        <name>S-adenosyl-L-methionine</name>
        <dbReference type="ChEBI" id="CHEBI:59789"/>
    </ligand>
</feature>
<dbReference type="InterPro" id="IPR001737">
    <property type="entry name" value="KsgA/Erm"/>
</dbReference>
<dbReference type="InterPro" id="IPR011530">
    <property type="entry name" value="rRNA_adenine_dimethylase"/>
</dbReference>
<dbReference type="PROSITE" id="PS01131">
    <property type="entry name" value="RRNA_A_DIMETH"/>
    <property type="match status" value="1"/>
</dbReference>
<dbReference type="InterPro" id="IPR020598">
    <property type="entry name" value="rRNA_Ade_methylase_Trfase_N"/>
</dbReference>
<feature type="binding site" evidence="7 8">
    <location>
        <position position="58"/>
    </location>
    <ligand>
        <name>S-adenosyl-L-methionine</name>
        <dbReference type="ChEBI" id="CHEBI:59789"/>
    </ligand>
</feature>
<dbReference type="GO" id="GO:0052908">
    <property type="term" value="F:16S rRNA (adenine(1518)-N(6)/adenine(1519)-N(6))-dimethyltransferase activity"/>
    <property type="evidence" value="ECO:0007669"/>
    <property type="project" value="UniProtKB-EC"/>
</dbReference>
<sequence length="271" mass="30668">MIQAKKKFGQNFLIDDGIKAKIIKAIPNNLDRIVEIGPGLGDLTQKLIEFSGKIECFEIDSELYEILLDKFASEISEQKLKIINADALKSWDEIARQDYFLVANLPYYVATNIILKALSDSRCKGLVVMIQKEVALKFSAKAGDSEFSALSILAQIKGDVELLFDVPATAFNPQPKVVSAVIRIIKDRDLISGFDTLEFERFLKSAFLAPRKTLLKNLSTFSSKSFIQDFLARENLPLSIRPHELCVALYLKLFKEAKNERREYPNSRREA</sequence>
<reference evidence="10 11" key="1">
    <citation type="submission" date="2024-01" db="EMBL/GenBank/DDBJ databases">
        <title>Campylobacter porcellus sp. nov.</title>
        <authorList>
            <person name="Papic B."/>
            <person name="Gruntar I."/>
        </authorList>
    </citation>
    <scope>NUCLEOTIDE SEQUENCE [LARGE SCALE GENOMIC DNA]</scope>
    <source>
        <strain evidence="10 11">CX2-4855-23</strain>
    </source>
</reference>
<feature type="domain" description="Ribosomal RNA adenine methylase transferase N-terminal" evidence="9">
    <location>
        <begin position="18"/>
        <end position="188"/>
    </location>
</feature>
<keyword evidence="2 7" id="KW-0698">rRNA processing</keyword>
<evidence type="ECO:0000256" key="8">
    <source>
        <dbReference type="PROSITE-ProRule" id="PRU01026"/>
    </source>
</evidence>
<comment type="catalytic activity">
    <reaction evidence="7">
        <text>adenosine(1518)/adenosine(1519) in 16S rRNA + 4 S-adenosyl-L-methionine = N(6)-dimethyladenosine(1518)/N(6)-dimethyladenosine(1519) in 16S rRNA + 4 S-adenosyl-L-homocysteine + 4 H(+)</text>
        <dbReference type="Rhea" id="RHEA:19609"/>
        <dbReference type="Rhea" id="RHEA-COMP:10232"/>
        <dbReference type="Rhea" id="RHEA-COMP:10233"/>
        <dbReference type="ChEBI" id="CHEBI:15378"/>
        <dbReference type="ChEBI" id="CHEBI:57856"/>
        <dbReference type="ChEBI" id="CHEBI:59789"/>
        <dbReference type="ChEBI" id="CHEBI:74411"/>
        <dbReference type="ChEBI" id="CHEBI:74493"/>
        <dbReference type="EC" id="2.1.1.182"/>
    </reaction>
</comment>
<feature type="binding site" evidence="7 8">
    <location>
        <position position="104"/>
    </location>
    <ligand>
        <name>S-adenosyl-L-methionine</name>
        <dbReference type="ChEBI" id="CHEBI:59789"/>
    </ligand>
</feature>
<evidence type="ECO:0000256" key="7">
    <source>
        <dbReference type="HAMAP-Rule" id="MF_00607"/>
    </source>
</evidence>
<dbReference type="NCBIfam" id="TIGR00755">
    <property type="entry name" value="ksgA"/>
    <property type="match status" value="1"/>
</dbReference>
<comment type="caution">
    <text evidence="10">The sequence shown here is derived from an EMBL/GenBank/DDBJ whole genome shotgun (WGS) entry which is preliminary data.</text>
</comment>
<dbReference type="InterPro" id="IPR020596">
    <property type="entry name" value="rRNA_Ade_Mease_Trfase_CS"/>
</dbReference>
<dbReference type="EC" id="2.1.1.182" evidence="7"/>
<evidence type="ECO:0000259" key="9">
    <source>
        <dbReference type="SMART" id="SM00650"/>
    </source>
</evidence>
<dbReference type="SMART" id="SM00650">
    <property type="entry name" value="rADc"/>
    <property type="match status" value="1"/>
</dbReference>
<evidence type="ECO:0000313" key="10">
    <source>
        <dbReference type="EMBL" id="MEE3744293.1"/>
    </source>
</evidence>
<dbReference type="HAMAP" id="MF_00607">
    <property type="entry name" value="16SrRNA_methyltr_A"/>
    <property type="match status" value="1"/>
</dbReference>